<dbReference type="Proteomes" id="UP000183107">
    <property type="component" value="Unassembled WGS sequence"/>
</dbReference>
<dbReference type="AlphaFoldDB" id="A0A1I5F171"/>
<accession>A0A1I5F171</accession>
<organism evidence="1 2">
    <name type="scientific">Nitrosospira briensis</name>
    <dbReference type="NCBI Taxonomy" id="35799"/>
    <lineage>
        <taxon>Bacteria</taxon>
        <taxon>Pseudomonadati</taxon>
        <taxon>Pseudomonadota</taxon>
        <taxon>Betaproteobacteria</taxon>
        <taxon>Nitrosomonadales</taxon>
        <taxon>Nitrosomonadaceae</taxon>
        <taxon>Nitrosospira</taxon>
    </lineage>
</organism>
<protein>
    <submittedName>
        <fullName evidence="1">Uncharacterized protein</fullName>
    </submittedName>
</protein>
<dbReference type="EMBL" id="FOVJ01000010">
    <property type="protein sequence ID" value="SFO17504.1"/>
    <property type="molecule type" value="Genomic_DNA"/>
</dbReference>
<evidence type="ECO:0000313" key="1">
    <source>
        <dbReference type="EMBL" id="SFO17504.1"/>
    </source>
</evidence>
<evidence type="ECO:0000313" key="2">
    <source>
        <dbReference type="Proteomes" id="UP000183107"/>
    </source>
</evidence>
<gene>
    <name evidence="1" type="ORF">SAMN05216386_2833</name>
</gene>
<keyword evidence="2" id="KW-1185">Reference proteome</keyword>
<feature type="non-terminal residue" evidence="1">
    <location>
        <position position="68"/>
    </location>
</feature>
<sequence length="68" mass="7904">MGLYNDRYRLDLDDVIQNRPALVVPLHVQQIGEAGNNLHRDTASKQGSPCQYHEAPMQWRAEEFFHEP</sequence>
<name>A0A1I5F171_9PROT</name>
<reference evidence="2" key="1">
    <citation type="submission" date="2016-10" db="EMBL/GenBank/DDBJ databases">
        <authorList>
            <person name="Varghese N."/>
        </authorList>
    </citation>
    <scope>NUCLEOTIDE SEQUENCE [LARGE SCALE GENOMIC DNA]</scope>
    <source>
        <strain evidence="2">Nsp8</strain>
    </source>
</reference>
<proteinExistence type="predicted"/>